<keyword evidence="3 6" id="KW-0812">Transmembrane</keyword>
<gene>
    <name evidence="8" type="ORF">DC363_12630</name>
</gene>
<dbReference type="SUPFAM" id="SSF55729">
    <property type="entry name" value="Acyl-CoA N-acyltransferases (Nat)"/>
    <property type="match status" value="1"/>
</dbReference>
<evidence type="ECO:0000259" key="7">
    <source>
        <dbReference type="Pfam" id="PF09924"/>
    </source>
</evidence>
<evidence type="ECO:0000256" key="6">
    <source>
        <dbReference type="SAM" id="Phobius"/>
    </source>
</evidence>
<dbReference type="EMBL" id="QCYG01000007">
    <property type="protein sequence ID" value="PVA06146.1"/>
    <property type="molecule type" value="Genomic_DNA"/>
</dbReference>
<dbReference type="GO" id="GO:0016755">
    <property type="term" value="F:aminoacyltransferase activity"/>
    <property type="evidence" value="ECO:0007669"/>
    <property type="project" value="TreeGrafter"/>
</dbReference>
<evidence type="ECO:0000313" key="8">
    <source>
        <dbReference type="EMBL" id="PVA06146.1"/>
    </source>
</evidence>
<feature type="transmembrane region" description="Helical" evidence="6">
    <location>
        <begin position="58"/>
        <end position="77"/>
    </location>
</feature>
<evidence type="ECO:0000256" key="4">
    <source>
        <dbReference type="ARBA" id="ARBA00022989"/>
    </source>
</evidence>
<dbReference type="GO" id="GO:0055091">
    <property type="term" value="P:phospholipid homeostasis"/>
    <property type="evidence" value="ECO:0007669"/>
    <property type="project" value="TreeGrafter"/>
</dbReference>
<dbReference type="AlphaFoldDB" id="A0A2T7FVE5"/>
<dbReference type="GO" id="GO:0005886">
    <property type="term" value="C:plasma membrane"/>
    <property type="evidence" value="ECO:0007669"/>
    <property type="project" value="UniProtKB-SubCell"/>
</dbReference>
<dbReference type="Pfam" id="PF09924">
    <property type="entry name" value="LPG_synthase_C"/>
    <property type="match status" value="1"/>
</dbReference>
<comment type="subcellular location">
    <subcellularLocation>
        <location evidence="1">Cell membrane</location>
        <topology evidence="1">Multi-pass membrane protein</topology>
    </subcellularLocation>
</comment>
<feature type="transmembrane region" description="Helical" evidence="6">
    <location>
        <begin position="262"/>
        <end position="288"/>
    </location>
</feature>
<feature type="transmembrane region" description="Helical" evidence="6">
    <location>
        <begin position="206"/>
        <end position="226"/>
    </location>
</feature>
<organism evidence="8 9">
    <name type="scientific">Thalassorhabdomicrobium marinisediminis</name>
    <dbReference type="NCBI Taxonomy" id="2170577"/>
    <lineage>
        <taxon>Bacteria</taxon>
        <taxon>Pseudomonadati</taxon>
        <taxon>Pseudomonadota</taxon>
        <taxon>Alphaproteobacteria</taxon>
        <taxon>Rhodobacterales</taxon>
        <taxon>Paracoccaceae</taxon>
        <taxon>Thalassorhabdomicrobium</taxon>
    </lineage>
</organism>
<dbReference type="PANTHER" id="PTHR34697:SF2">
    <property type="entry name" value="PHOSPHATIDYLGLYCEROL LYSYLTRANSFERASE"/>
    <property type="match status" value="1"/>
</dbReference>
<keyword evidence="2" id="KW-1003">Cell membrane</keyword>
<feature type="transmembrane region" description="Helical" evidence="6">
    <location>
        <begin position="169"/>
        <end position="186"/>
    </location>
</feature>
<feature type="domain" description="Phosphatidylglycerol lysyltransferase C-terminal" evidence="7">
    <location>
        <begin position="362"/>
        <end position="562"/>
    </location>
</feature>
<keyword evidence="5 6" id="KW-0472">Membrane</keyword>
<reference evidence="8 9" key="1">
    <citation type="submission" date="2018-04" db="EMBL/GenBank/DDBJ databases">
        <title>Pelagivirga bohaiensis gen. nov., sp. nov., a bacterium isolated from the Bohai Sea.</title>
        <authorList>
            <person name="Ji X."/>
        </authorList>
    </citation>
    <scope>NUCLEOTIDE SEQUENCE [LARGE SCALE GENOMIC DNA]</scope>
    <source>
        <strain evidence="8 9">BH-SD16</strain>
    </source>
</reference>
<evidence type="ECO:0000313" key="9">
    <source>
        <dbReference type="Proteomes" id="UP000244817"/>
    </source>
</evidence>
<accession>A0A2T7FVE5</accession>
<protein>
    <recommendedName>
        <fullName evidence="7">Phosphatidylglycerol lysyltransferase C-terminal domain-containing protein</fullName>
    </recommendedName>
</protein>
<sequence>MTTQAPVAIPRPHDLRPARLGRLIPPLALLVFGALFLRSVADLGPAEVLEAITGITPGQWALALICTALSFCAVGQYDLSVHRALGTGQDTGRARAAGVRAIALSQALGFGVVTGALVRWRCLPDLSVASALRLSCAVSLSFLAALAVLTALVLLWVDLPALDDALTPMTGLALGGLALGVSVLIAKGAKRFGLAAVAVTPRRVGALMIACALDTGFAAGALWVLWPGAVGFDALFAAYLLALGAGLVSNSPGGMGAFDLTLLALLPASDGPAALAALLAFRIVYYAAPATLSLVTLLHPSPRAKPAAATVPDHPEAALRHQDARVIPHPAAPLLTLPCWGAGAVLGDLPAGLELSDLGRARPVALYKCGPEQAAQARRAGWAVLRIAQEATLTPATWSAERPACRQLRRALRQFAHSGLHIAECTDPETLRPVAADWAAAHGGERGLSMGRYCPDYLRRQRVFAAYDGQTPCAFVSFHCGRVWTLDLMRHRSDLPHGTMQALVCAAIAAARADGACRLSLAAVPDVDPAAPFAQRVTASGQGLRRFKAAFGPVWQPRYLCAPGKVRLALTAATLAHRIRARARQAPVFRQDRDVHRFVEDYSFAPEPTPCEAHSTETGALRHDKRPYRTAENARLVARRWGDRHDPVQHGAAVRRRA</sequence>
<dbReference type="InterPro" id="IPR024320">
    <property type="entry name" value="LPG_synthase_C"/>
</dbReference>
<dbReference type="InterPro" id="IPR016181">
    <property type="entry name" value="Acyl_CoA_acyltransferase"/>
</dbReference>
<dbReference type="RefSeq" id="WP_108641513.1">
    <property type="nucleotide sequence ID" value="NZ_QCYG01000007.1"/>
</dbReference>
<evidence type="ECO:0000256" key="5">
    <source>
        <dbReference type="ARBA" id="ARBA00023136"/>
    </source>
</evidence>
<evidence type="ECO:0000256" key="2">
    <source>
        <dbReference type="ARBA" id="ARBA00022475"/>
    </source>
</evidence>
<name>A0A2T7FVE5_9RHOB</name>
<dbReference type="Proteomes" id="UP000244817">
    <property type="component" value="Unassembled WGS sequence"/>
</dbReference>
<dbReference type="PANTHER" id="PTHR34697">
    <property type="entry name" value="PHOSPHATIDYLGLYCEROL LYSYLTRANSFERASE"/>
    <property type="match status" value="1"/>
</dbReference>
<feature type="transmembrane region" description="Helical" evidence="6">
    <location>
        <begin position="20"/>
        <end position="37"/>
    </location>
</feature>
<feature type="transmembrane region" description="Helical" evidence="6">
    <location>
        <begin position="232"/>
        <end position="250"/>
    </location>
</feature>
<keyword evidence="4 6" id="KW-1133">Transmembrane helix</keyword>
<dbReference type="InterPro" id="IPR051211">
    <property type="entry name" value="PG_lysyltransferase"/>
</dbReference>
<evidence type="ECO:0000256" key="1">
    <source>
        <dbReference type="ARBA" id="ARBA00004651"/>
    </source>
</evidence>
<feature type="transmembrane region" description="Helical" evidence="6">
    <location>
        <begin position="132"/>
        <end position="157"/>
    </location>
</feature>
<comment type="caution">
    <text evidence="8">The sequence shown here is derived from an EMBL/GenBank/DDBJ whole genome shotgun (WGS) entry which is preliminary data.</text>
</comment>
<evidence type="ECO:0000256" key="3">
    <source>
        <dbReference type="ARBA" id="ARBA00022692"/>
    </source>
</evidence>
<keyword evidence="9" id="KW-1185">Reference proteome</keyword>
<dbReference type="OrthoDB" id="145485at2"/>
<proteinExistence type="predicted"/>